<keyword evidence="1" id="KW-0472">Membrane</keyword>
<proteinExistence type="predicted"/>
<keyword evidence="1" id="KW-0812">Transmembrane</keyword>
<evidence type="ECO:0000313" key="2">
    <source>
        <dbReference type="EMBL" id="GLW68492.1"/>
    </source>
</evidence>
<dbReference type="AlphaFoldDB" id="A0A9W6V0R0"/>
<name>A0A9W6V0R0_9ACTN</name>
<keyword evidence="1" id="KW-1133">Transmembrane helix</keyword>
<comment type="caution">
    <text evidence="2">The sequence shown here is derived from an EMBL/GenBank/DDBJ whole genome shotgun (WGS) entry which is preliminary data.</text>
</comment>
<dbReference type="RefSeq" id="WP_285733609.1">
    <property type="nucleotide sequence ID" value="NZ_BSSA01000002.1"/>
</dbReference>
<evidence type="ECO:0000313" key="3">
    <source>
        <dbReference type="Proteomes" id="UP001165041"/>
    </source>
</evidence>
<feature type="transmembrane region" description="Helical" evidence="1">
    <location>
        <begin position="47"/>
        <end position="67"/>
    </location>
</feature>
<accession>A0A9W6V0R0</accession>
<sequence length="290" mass="29964">MQDQEQVPGALFVRGAMGRVTDGLAEPVGLTAGAVRRGRRRRLRARLAVGGAAVCTAALAAAGLALLPQPSGGGAGSAPLQMAAAPTASPRAFPTTTVAPTASPDPSRSVPVVPEAERLRIEDFRQRSAAVLQDLLPPEVGAVSLLSDRVSDYLGRSAQGDLLLRFSVRPHSDAGPPSTLCADTPIGQEVQVKGSTCKRVQLADGRTGTAWTGLDSDGRTSTSVVFRLGNSDVDLSVGPYAHGGGTPVSSPLTVDQVVAFAQQPRVTALLDEGDLHPVEEAQVHSPAYEE</sequence>
<organism evidence="2 3">
    <name type="scientific">Kitasatospora phosalacinea</name>
    <dbReference type="NCBI Taxonomy" id="2065"/>
    <lineage>
        <taxon>Bacteria</taxon>
        <taxon>Bacillati</taxon>
        <taxon>Actinomycetota</taxon>
        <taxon>Actinomycetes</taxon>
        <taxon>Kitasatosporales</taxon>
        <taxon>Streptomycetaceae</taxon>
        <taxon>Kitasatospora</taxon>
    </lineage>
</organism>
<dbReference type="EMBL" id="BSSA01000002">
    <property type="protein sequence ID" value="GLW68492.1"/>
    <property type="molecule type" value="Genomic_DNA"/>
</dbReference>
<evidence type="ECO:0000256" key="1">
    <source>
        <dbReference type="SAM" id="Phobius"/>
    </source>
</evidence>
<protein>
    <submittedName>
        <fullName evidence="2">Uncharacterized protein</fullName>
    </submittedName>
</protein>
<dbReference type="Proteomes" id="UP001165041">
    <property type="component" value="Unassembled WGS sequence"/>
</dbReference>
<gene>
    <name evidence="2" type="ORF">Kpho02_07910</name>
</gene>
<reference evidence="2" key="1">
    <citation type="submission" date="2023-02" db="EMBL/GenBank/DDBJ databases">
        <title>Kitasatospora phosalacinea NBRC 14627.</title>
        <authorList>
            <person name="Ichikawa N."/>
            <person name="Sato H."/>
            <person name="Tonouchi N."/>
        </authorList>
    </citation>
    <scope>NUCLEOTIDE SEQUENCE</scope>
    <source>
        <strain evidence="2">NBRC 14627</strain>
    </source>
</reference>